<evidence type="ECO:0000256" key="3">
    <source>
        <dbReference type="ARBA" id="ARBA00023002"/>
    </source>
</evidence>
<keyword evidence="6" id="KW-1133">Transmembrane helix</keyword>
<name>A0ABW0LH19_9BACI</name>
<proteinExistence type="inferred from homology"/>
<evidence type="ECO:0000256" key="1">
    <source>
        <dbReference type="ARBA" id="ARBA00005791"/>
    </source>
</evidence>
<keyword evidence="6" id="KW-0812">Transmembrane</keyword>
<keyword evidence="4" id="KW-1015">Disulfide bond</keyword>
<evidence type="ECO:0000259" key="7">
    <source>
        <dbReference type="Pfam" id="PF13462"/>
    </source>
</evidence>
<dbReference type="Pfam" id="PF13462">
    <property type="entry name" value="Thioredoxin_4"/>
    <property type="match status" value="1"/>
</dbReference>
<feature type="domain" description="Thioredoxin-like fold" evidence="7">
    <location>
        <begin position="41"/>
        <end position="214"/>
    </location>
</feature>
<keyword evidence="9" id="KW-1185">Reference proteome</keyword>
<evidence type="ECO:0000313" key="9">
    <source>
        <dbReference type="Proteomes" id="UP001596147"/>
    </source>
</evidence>
<feature type="transmembrane region" description="Helical" evidence="6">
    <location>
        <begin position="6"/>
        <end position="24"/>
    </location>
</feature>
<reference evidence="9" key="1">
    <citation type="journal article" date="2019" name="Int. J. Syst. Evol. Microbiol.">
        <title>The Global Catalogue of Microorganisms (GCM) 10K type strain sequencing project: providing services to taxonomists for standard genome sequencing and annotation.</title>
        <authorList>
            <consortium name="The Broad Institute Genomics Platform"/>
            <consortium name="The Broad Institute Genome Sequencing Center for Infectious Disease"/>
            <person name="Wu L."/>
            <person name="Ma J."/>
        </authorList>
    </citation>
    <scope>NUCLEOTIDE SEQUENCE [LARGE SCALE GENOMIC DNA]</scope>
    <source>
        <strain evidence="9">CGMCC 1.12237</strain>
    </source>
</reference>
<evidence type="ECO:0000256" key="6">
    <source>
        <dbReference type="SAM" id="Phobius"/>
    </source>
</evidence>
<dbReference type="Gene3D" id="3.40.30.10">
    <property type="entry name" value="Glutaredoxin"/>
    <property type="match status" value="1"/>
</dbReference>
<organism evidence="8 9">
    <name type="scientific">Lederbergia graminis</name>
    <dbReference type="NCBI Taxonomy" id="735518"/>
    <lineage>
        <taxon>Bacteria</taxon>
        <taxon>Bacillati</taxon>
        <taxon>Bacillota</taxon>
        <taxon>Bacilli</taxon>
        <taxon>Bacillales</taxon>
        <taxon>Bacillaceae</taxon>
        <taxon>Lederbergia</taxon>
    </lineage>
</organism>
<dbReference type="PANTHER" id="PTHR13887:SF14">
    <property type="entry name" value="DISULFIDE BOND FORMATION PROTEIN D"/>
    <property type="match status" value="1"/>
</dbReference>
<comment type="caution">
    <text evidence="8">The sequence shown here is derived from an EMBL/GenBank/DDBJ whole genome shotgun (WGS) entry which is preliminary data.</text>
</comment>
<keyword evidence="6" id="KW-0472">Membrane</keyword>
<keyword evidence="5" id="KW-0676">Redox-active center</keyword>
<dbReference type="PANTHER" id="PTHR13887">
    <property type="entry name" value="GLUTATHIONE S-TRANSFERASE KAPPA"/>
    <property type="match status" value="1"/>
</dbReference>
<dbReference type="EMBL" id="JBHSMC010000014">
    <property type="protein sequence ID" value="MFC5465223.1"/>
    <property type="molecule type" value="Genomic_DNA"/>
</dbReference>
<dbReference type="RefSeq" id="WP_382351254.1">
    <property type="nucleotide sequence ID" value="NZ_JBHSMC010000014.1"/>
</dbReference>
<gene>
    <name evidence="8" type="ORF">ACFPM4_10735</name>
</gene>
<keyword evidence="3" id="KW-0560">Oxidoreductase</keyword>
<accession>A0ABW0LH19</accession>
<dbReference type="InterPro" id="IPR036249">
    <property type="entry name" value="Thioredoxin-like_sf"/>
</dbReference>
<comment type="similarity">
    <text evidence="1">Belongs to the thioredoxin family. DsbA subfamily.</text>
</comment>
<evidence type="ECO:0000256" key="5">
    <source>
        <dbReference type="ARBA" id="ARBA00023284"/>
    </source>
</evidence>
<dbReference type="SUPFAM" id="SSF52833">
    <property type="entry name" value="Thioredoxin-like"/>
    <property type="match status" value="1"/>
</dbReference>
<dbReference type="InterPro" id="IPR012336">
    <property type="entry name" value="Thioredoxin-like_fold"/>
</dbReference>
<evidence type="ECO:0000256" key="2">
    <source>
        <dbReference type="ARBA" id="ARBA00022729"/>
    </source>
</evidence>
<keyword evidence="2" id="KW-0732">Signal</keyword>
<evidence type="ECO:0000313" key="8">
    <source>
        <dbReference type="EMBL" id="MFC5465223.1"/>
    </source>
</evidence>
<protein>
    <submittedName>
        <fullName evidence="8">DsbA family protein</fullName>
    </submittedName>
</protein>
<sequence length="218" mass="24576">MNRKNVVIFTLIIFAIIIAIVLLTNKLNSEQTELESHPSIENQPTIGDADAVVSIVEFGDYKCPSCKAWGEDIYPKLKEKYIDTGKAKFSFINVLFHGNESKLASLASESVYKQDPASFWDFHEAIFAAQPEAQQHDQQWVTTDKLLEIAKSSAPNVDLNQLEEDINHDGTLEQVLIDDSLVKEFDIPFTPTIVINGVMLKDPFDYKAIESIIEEELK</sequence>
<dbReference type="Proteomes" id="UP001596147">
    <property type="component" value="Unassembled WGS sequence"/>
</dbReference>
<evidence type="ECO:0000256" key="4">
    <source>
        <dbReference type="ARBA" id="ARBA00023157"/>
    </source>
</evidence>